<organism evidence="2 3">
    <name type="scientific">Phytophthora pseudosyringae</name>
    <dbReference type="NCBI Taxonomy" id="221518"/>
    <lineage>
        <taxon>Eukaryota</taxon>
        <taxon>Sar</taxon>
        <taxon>Stramenopiles</taxon>
        <taxon>Oomycota</taxon>
        <taxon>Peronosporomycetes</taxon>
        <taxon>Peronosporales</taxon>
        <taxon>Peronosporaceae</taxon>
        <taxon>Phytophthora</taxon>
    </lineage>
</organism>
<name>A0A8T1V5H2_9STRA</name>
<dbReference type="AlphaFoldDB" id="A0A8T1V5H2"/>
<comment type="caution">
    <text evidence="2">The sequence shown here is derived from an EMBL/GenBank/DDBJ whole genome shotgun (WGS) entry which is preliminary data.</text>
</comment>
<dbReference type="SMART" id="SM01187">
    <property type="entry name" value="Elicitin"/>
    <property type="match status" value="1"/>
</dbReference>
<protein>
    <recommendedName>
        <fullName evidence="4">Elicitin</fullName>
    </recommendedName>
</protein>
<evidence type="ECO:0008006" key="4">
    <source>
        <dbReference type="Google" id="ProtNLM"/>
    </source>
</evidence>
<gene>
    <name evidence="2" type="ORF">PHYPSEUDO_013224</name>
</gene>
<dbReference type="Pfam" id="PF00964">
    <property type="entry name" value="Elicitin"/>
    <property type="match status" value="1"/>
</dbReference>
<accession>A0A8T1V5H2</accession>
<reference evidence="2" key="1">
    <citation type="submission" date="2021-02" db="EMBL/GenBank/DDBJ databases">
        <authorList>
            <person name="Palmer J.M."/>
        </authorList>
    </citation>
    <scope>NUCLEOTIDE SEQUENCE</scope>
    <source>
        <strain evidence="2">SCRP734</strain>
    </source>
</reference>
<dbReference type="InterPro" id="IPR002200">
    <property type="entry name" value="Elicitin"/>
</dbReference>
<evidence type="ECO:0000256" key="1">
    <source>
        <dbReference type="SAM" id="MobiDB-lite"/>
    </source>
</evidence>
<evidence type="ECO:0000313" key="2">
    <source>
        <dbReference type="EMBL" id="KAG7376517.1"/>
    </source>
</evidence>
<keyword evidence="3" id="KW-1185">Reference proteome</keyword>
<sequence>MSQGRLCPPDADQRRLIHAGGQWLTLSPALHAEPASVGANRDDGHGTHFRIFYLPTKQLASTLDLVSTARLTTTMKFAAVASAAALVAVANAASCDVTSLTPLLSSTDTTTCASDSGYTVTSLATPTDAEMTVMCSSTACQSVLTQLQSLAPSECTLGTFALYADLITPLTTHCSGASSTAGSTATTAGSTATTAGSSGTTATVGSTAGSSTSATVTTSSTGSAASTTTTSTTSSGSSTSQTATSSSAASAAASASTSGSSGASMAAVSAGAVLAAVAAAFF</sequence>
<dbReference type="GO" id="GO:0005576">
    <property type="term" value="C:extracellular region"/>
    <property type="evidence" value="ECO:0007669"/>
    <property type="project" value="InterPro"/>
</dbReference>
<evidence type="ECO:0000313" key="3">
    <source>
        <dbReference type="Proteomes" id="UP000694044"/>
    </source>
</evidence>
<dbReference type="Proteomes" id="UP000694044">
    <property type="component" value="Unassembled WGS sequence"/>
</dbReference>
<dbReference type="EMBL" id="JAGDFM010000677">
    <property type="protein sequence ID" value="KAG7376517.1"/>
    <property type="molecule type" value="Genomic_DNA"/>
</dbReference>
<proteinExistence type="predicted"/>
<dbReference type="OrthoDB" id="129589at2759"/>
<feature type="region of interest" description="Disordered" evidence="1">
    <location>
        <begin position="179"/>
        <end position="243"/>
    </location>
</feature>